<evidence type="ECO:0000256" key="5">
    <source>
        <dbReference type="ARBA" id="ARBA00022801"/>
    </source>
</evidence>
<dbReference type="AlphaFoldDB" id="A0A843YRH1"/>
<feature type="region of interest" description="Disordered" evidence="9">
    <location>
        <begin position="29"/>
        <end position="80"/>
    </location>
</feature>
<proteinExistence type="inferred from homology"/>
<dbReference type="PROSITE" id="PS51694">
    <property type="entry name" value="PEPTIDASE_M66"/>
    <property type="match status" value="1"/>
</dbReference>
<dbReference type="PROSITE" id="PS51257">
    <property type="entry name" value="PROKAR_LIPOPROTEIN"/>
    <property type="match status" value="1"/>
</dbReference>
<evidence type="ECO:0000256" key="2">
    <source>
        <dbReference type="ARBA" id="ARBA00018800"/>
    </source>
</evidence>
<keyword evidence="13" id="KW-1185">Reference proteome</keyword>
<evidence type="ECO:0000313" key="13">
    <source>
        <dbReference type="Proteomes" id="UP000451565"/>
    </source>
</evidence>
<dbReference type="PANTHER" id="PTHR39540:SF1">
    <property type="entry name" value="DICTOMALLEIN-1-RELATED"/>
    <property type="match status" value="1"/>
</dbReference>
<keyword evidence="6 8" id="KW-0862">Zinc</keyword>
<keyword evidence="7 8" id="KW-0482">Metalloprotease</keyword>
<dbReference type="GO" id="GO:0046872">
    <property type="term" value="F:metal ion binding"/>
    <property type="evidence" value="ECO:0007669"/>
    <property type="project" value="UniProtKB-UniRule"/>
</dbReference>
<comment type="similarity">
    <text evidence="1">Belongs to the dictomallein family.</text>
</comment>
<evidence type="ECO:0000256" key="1">
    <source>
        <dbReference type="ARBA" id="ARBA00005693"/>
    </source>
</evidence>
<keyword evidence="10" id="KW-0732">Signal</keyword>
<feature type="chain" id="PRO_5032616103" description="Dictomallein" evidence="10">
    <location>
        <begin position="26"/>
        <end position="647"/>
    </location>
</feature>
<feature type="binding site" evidence="8">
    <location>
        <position position="367"/>
    </location>
    <ligand>
        <name>Zn(2+)</name>
        <dbReference type="ChEBI" id="CHEBI:29105"/>
        <note>catalytic</note>
    </ligand>
</feature>
<dbReference type="Proteomes" id="UP000451565">
    <property type="component" value="Unassembled WGS sequence"/>
</dbReference>
<organism evidence="12 13">
    <name type="scientific">Glaciimonas soli</name>
    <dbReference type="NCBI Taxonomy" id="2590999"/>
    <lineage>
        <taxon>Bacteria</taxon>
        <taxon>Pseudomonadati</taxon>
        <taxon>Pseudomonadota</taxon>
        <taxon>Betaproteobacteria</taxon>
        <taxon>Burkholderiales</taxon>
        <taxon>Oxalobacteraceae</taxon>
        <taxon>Glaciimonas</taxon>
    </lineage>
</organism>
<keyword evidence="5 8" id="KW-0378">Hydrolase</keyword>
<dbReference type="PANTHER" id="PTHR39540">
    <property type="match status" value="1"/>
</dbReference>
<evidence type="ECO:0000256" key="9">
    <source>
        <dbReference type="SAM" id="MobiDB-lite"/>
    </source>
</evidence>
<evidence type="ECO:0000256" key="4">
    <source>
        <dbReference type="ARBA" id="ARBA00022723"/>
    </source>
</evidence>
<dbReference type="RefSeq" id="WP_153235768.1">
    <property type="nucleotide sequence ID" value="NZ_WINI01000008.1"/>
</dbReference>
<keyword evidence="3 8" id="KW-0645">Protease</keyword>
<dbReference type="InterPro" id="IPR019503">
    <property type="entry name" value="Peptidase_M66_dom"/>
</dbReference>
<dbReference type="SUPFAM" id="SSF55486">
    <property type="entry name" value="Metalloproteases ('zincins'), catalytic domain"/>
    <property type="match status" value="1"/>
</dbReference>
<reference evidence="12 13" key="1">
    <citation type="submission" date="2019-10" db="EMBL/GenBank/DDBJ databases">
        <title>Glaciimonas soli sp. nov., a psychrophilic bacterium isolated from the forest soil of a high elevation mountain in Taiwan.</title>
        <authorList>
            <person name="Wang L.-T."/>
            <person name="Shieh W.Y."/>
        </authorList>
    </citation>
    <scope>NUCLEOTIDE SEQUENCE [LARGE SCALE GENOMIC DNA]</scope>
    <source>
        <strain evidence="12 13">GS1</strain>
    </source>
</reference>
<evidence type="ECO:0000256" key="7">
    <source>
        <dbReference type="ARBA" id="ARBA00023049"/>
    </source>
</evidence>
<gene>
    <name evidence="12" type="ORF">GEV47_15825</name>
</gene>
<dbReference type="OrthoDB" id="8571199at2"/>
<feature type="signal peptide" evidence="10">
    <location>
        <begin position="1"/>
        <end position="25"/>
    </location>
</feature>
<protein>
    <recommendedName>
        <fullName evidence="2">Dictomallein</fullName>
    </recommendedName>
</protein>
<feature type="binding site" evidence="8">
    <location>
        <position position="361"/>
    </location>
    <ligand>
        <name>Zn(2+)</name>
        <dbReference type="ChEBI" id="CHEBI:29105"/>
        <note>catalytic</note>
    </ligand>
</feature>
<name>A0A843YRH1_9BURK</name>
<evidence type="ECO:0000313" key="12">
    <source>
        <dbReference type="EMBL" id="MQR02145.1"/>
    </source>
</evidence>
<dbReference type="GO" id="GO:0006508">
    <property type="term" value="P:proteolysis"/>
    <property type="evidence" value="ECO:0007669"/>
    <property type="project" value="UniProtKB-UniRule"/>
</dbReference>
<evidence type="ECO:0000256" key="8">
    <source>
        <dbReference type="PROSITE-ProRule" id="PRU01031"/>
    </source>
</evidence>
<accession>A0A843YRH1</accession>
<feature type="compositionally biased region" description="Low complexity" evidence="9">
    <location>
        <begin position="34"/>
        <end position="67"/>
    </location>
</feature>
<comment type="cofactor">
    <cofactor evidence="8">
        <name>Zn(2+)</name>
        <dbReference type="ChEBI" id="CHEBI:29105"/>
    </cofactor>
    <text evidence="8">Binds 1 zinc ion per subunit.</text>
</comment>
<dbReference type="GO" id="GO:0004222">
    <property type="term" value="F:metalloendopeptidase activity"/>
    <property type="evidence" value="ECO:0007669"/>
    <property type="project" value="UniProtKB-UniRule"/>
</dbReference>
<evidence type="ECO:0000256" key="6">
    <source>
        <dbReference type="ARBA" id="ARBA00022833"/>
    </source>
</evidence>
<dbReference type="InterPro" id="IPR051256">
    <property type="entry name" value="Dictomallein"/>
</dbReference>
<comment type="caution">
    <text evidence="12">The sequence shown here is derived from an EMBL/GenBank/DDBJ whole genome shotgun (WGS) entry which is preliminary data.</text>
</comment>
<feature type="domain" description="Peptidase M66" evidence="11">
    <location>
        <begin position="194"/>
        <end position="461"/>
    </location>
</feature>
<evidence type="ECO:0000259" key="11">
    <source>
        <dbReference type="PROSITE" id="PS51694"/>
    </source>
</evidence>
<evidence type="ECO:0000256" key="10">
    <source>
        <dbReference type="SAM" id="SignalP"/>
    </source>
</evidence>
<keyword evidence="4 8" id="KW-0479">Metal-binding</keyword>
<evidence type="ECO:0000256" key="3">
    <source>
        <dbReference type="ARBA" id="ARBA00022670"/>
    </source>
</evidence>
<dbReference type="Pfam" id="PF10462">
    <property type="entry name" value="Peptidase_M66"/>
    <property type="match status" value="1"/>
</dbReference>
<feature type="active site" evidence="8">
    <location>
        <position position="358"/>
    </location>
</feature>
<feature type="binding site" evidence="8">
    <location>
        <position position="357"/>
    </location>
    <ligand>
        <name>Zn(2+)</name>
        <dbReference type="ChEBI" id="CHEBI:29105"/>
        <note>catalytic</note>
    </ligand>
</feature>
<dbReference type="EMBL" id="WINI01000008">
    <property type="protein sequence ID" value="MQR02145.1"/>
    <property type="molecule type" value="Genomic_DNA"/>
</dbReference>
<sequence>MRFTPLLSGRYQFAAATTLSLLLSACGGGGGSDGAKNSGTSSAPNSGAPSASTTTPVTPPATSTTTPTPTPTPPVSSGTFSLNSIELAQTHVIPPTGRTMNTADGKSRTLNLLANRAALLMVEPTTAGGNIQVQVANSNLGSLTLNTPDKLPATDNGMPSYSSSKYSVLLPKEWIQTGTILKITRGGEIATVPLTVTAGVNLKVRTVPIFFFGATRAMAIANHQQLEMAGTSMALDYGQQIPAATVDGQNLGDQTFSDFVMPPTGTAPAQAYSSFATLVSASAANGYVLMGQMLGVLPELRSVTANNDGNLNVAYWAPMVLENPLTGKLTGMGGGLTSVGAGNADGDSDNYGGIFVHEMGHGYGMSHAGDMYNSGTFPYPGGSLSGSSWGYDAIRNQLLSPVLPALPCKKTGRQLDPSGRCYRQDPMQGGNGDQTAGYRWTMFADYSIALMQGWMNGRVVYNPNAINGAPRFTKWSASQNAYIDVSSTMSQLQQDMQGDQQVVTVLGNISKTDGTMNRLAVSTAGQGNLPHTFDPTTQSDWDQMKSKYANYCQSIGCDYTLRATFADGSTQNVLLPKGYHQNNSNTINPNAVNPLNSASFVRFAVNFSAAKSLTRLDVYVTEFGAKPAFAAINTASLVNPIVSWVAH</sequence>